<dbReference type="PROSITE" id="PS50893">
    <property type="entry name" value="ABC_TRANSPORTER_2"/>
    <property type="match status" value="2"/>
</dbReference>
<keyword evidence="11" id="KW-1185">Reference proteome</keyword>
<evidence type="ECO:0000313" key="11">
    <source>
        <dbReference type="Proteomes" id="UP001529235"/>
    </source>
</evidence>
<protein>
    <submittedName>
        <fullName evidence="10">Sugar ABC transporter ATP-binding protein</fullName>
    </submittedName>
</protein>
<dbReference type="InterPro" id="IPR003439">
    <property type="entry name" value="ABC_transporter-like_ATP-bd"/>
</dbReference>
<dbReference type="SMART" id="SM00382">
    <property type="entry name" value="AAA"/>
    <property type="match status" value="2"/>
</dbReference>
<reference evidence="10 11" key="1">
    <citation type="submission" date="2023-05" db="EMBL/GenBank/DDBJ databases">
        <title>A new hyperthermophilic archaea 'Ignisphaera cupida' sp. nov. and description of the family 'Ignisphaeraceae' fam. nov.</title>
        <authorList>
            <person name="Podosokorskaya O.A."/>
            <person name="Elcheninov A.G."/>
            <person name="Klukina A."/>
            <person name="Merkel A.Y."/>
        </authorList>
    </citation>
    <scope>NUCLEOTIDE SEQUENCE [LARGE SCALE GENOMIC DNA]</scope>
    <source>
        <strain evidence="10 11">4213-co</strain>
    </source>
</reference>
<organism evidence="10 11">
    <name type="scientific">Ignisphaera cupida</name>
    <dbReference type="NCBI Taxonomy" id="3050454"/>
    <lineage>
        <taxon>Archaea</taxon>
        <taxon>Thermoproteota</taxon>
        <taxon>Thermoprotei</taxon>
        <taxon>Desulfurococcales</taxon>
        <taxon>Desulfurococcaceae</taxon>
        <taxon>Ignisphaera</taxon>
    </lineage>
</organism>
<keyword evidence="6 10" id="KW-0067">ATP-binding</keyword>
<dbReference type="CDD" id="cd03215">
    <property type="entry name" value="ABC_Carb_Monos_II"/>
    <property type="match status" value="1"/>
</dbReference>
<dbReference type="RefSeq" id="WP_285274174.1">
    <property type="nucleotide sequence ID" value="NZ_JASNVW010000005.1"/>
</dbReference>
<name>A0ABD4Z851_9CREN</name>
<keyword evidence="1" id="KW-0813">Transport</keyword>
<dbReference type="InterPro" id="IPR017871">
    <property type="entry name" value="ABC_transporter-like_CS"/>
</dbReference>
<keyword evidence="7" id="KW-1278">Translocase</keyword>
<evidence type="ECO:0000256" key="2">
    <source>
        <dbReference type="ARBA" id="ARBA00022475"/>
    </source>
</evidence>
<feature type="domain" description="ABC transporter" evidence="9">
    <location>
        <begin position="5"/>
        <end position="242"/>
    </location>
</feature>
<accession>A0ABD4Z851</accession>
<dbReference type="EMBL" id="JASNVW010000005">
    <property type="protein sequence ID" value="MDK6029187.1"/>
    <property type="molecule type" value="Genomic_DNA"/>
</dbReference>
<dbReference type="CDD" id="cd03216">
    <property type="entry name" value="ABC_Carb_Monos_I"/>
    <property type="match status" value="1"/>
</dbReference>
<evidence type="ECO:0000256" key="1">
    <source>
        <dbReference type="ARBA" id="ARBA00022448"/>
    </source>
</evidence>
<dbReference type="GO" id="GO:0005524">
    <property type="term" value="F:ATP binding"/>
    <property type="evidence" value="ECO:0007669"/>
    <property type="project" value="UniProtKB-KW"/>
</dbReference>
<dbReference type="Pfam" id="PF00005">
    <property type="entry name" value="ABC_tran"/>
    <property type="match status" value="2"/>
</dbReference>
<keyword evidence="4" id="KW-0677">Repeat</keyword>
<evidence type="ECO:0000256" key="7">
    <source>
        <dbReference type="ARBA" id="ARBA00022967"/>
    </source>
</evidence>
<dbReference type="InterPro" id="IPR003593">
    <property type="entry name" value="AAA+_ATPase"/>
</dbReference>
<proteinExistence type="predicted"/>
<evidence type="ECO:0000313" key="10">
    <source>
        <dbReference type="EMBL" id="MDK6029187.1"/>
    </source>
</evidence>
<comment type="caution">
    <text evidence="10">The sequence shown here is derived from an EMBL/GenBank/DDBJ whole genome shotgun (WGS) entry which is preliminary data.</text>
</comment>
<dbReference type="SUPFAM" id="SSF52540">
    <property type="entry name" value="P-loop containing nucleoside triphosphate hydrolases"/>
    <property type="match status" value="2"/>
</dbReference>
<evidence type="ECO:0000256" key="4">
    <source>
        <dbReference type="ARBA" id="ARBA00022737"/>
    </source>
</evidence>
<keyword evidence="5" id="KW-0547">Nucleotide-binding</keyword>
<keyword evidence="3" id="KW-0762">Sugar transport</keyword>
<dbReference type="PANTHER" id="PTHR43790:SF3">
    <property type="entry name" value="D-ALLOSE IMPORT ATP-BINDING PROTEIN ALSA-RELATED"/>
    <property type="match status" value="1"/>
</dbReference>
<dbReference type="Proteomes" id="UP001529235">
    <property type="component" value="Unassembled WGS sequence"/>
</dbReference>
<evidence type="ECO:0000256" key="3">
    <source>
        <dbReference type="ARBA" id="ARBA00022597"/>
    </source>
</evidence>
<keyword evidence="8" id="KW-0472">Membrane</keyword>
<dbReference type="AlphaFoldDB" id="A0ABD4Z851"/>
<gene>
    <name evidence="10" type="ORF">QPL79_07405</name>
</gene>
<dbReference type="Gene3D" id="3.40.50.300">
    <property type="entry name" value="P-loop containing nucleotide triphosphate hydrolases"/>
    <property type="match status" value="2"/>
</dbReference>
<keyword evidence="2" id="KW-1003">Cell membrane</keyword>
<dbReference type="PROSITE" id="PS00211">
    <property type="entry name" value="ABC_TRANSPORTER_1"/>
    <property type="match status" value="1"/>
</dbReference>
<evidence type="ECO:0000259" key="9">
    <source>
        <dbReference type="PROSITE" id="PS50893"/>
    </source>
</evidence>
<evidence type="ECO:0000256" key="6">
    <source>
        <dbReference type="ARBA" id="ARBA00022840"/>
    </source>
</evidence>
<evidence type="ECO:0000256" key="8">
    <source>
        <dbReference type="ARBA" id="ARBA00023136"/>
    </source>
</evidence>
<dbReference type="PANTHER" id="PTHR43790">
    <property type="entry name" value="CARBOHYDRATE TRANSPORT ATP-BINDING PROTEIN MG119-RELATED"/>
    <property type="match status" value="1"/>
</dbReference>
<evidence type="ECO:0000256" key="5">
    <source>
        <dbReference type="ARBA" id="ARBA00022741"/>
    </source>
</evidence>
<dbReference type="InterPro" id="IPR050107">
    <property type="entry name" value="ABC_carbohydrate_import_ATPase"/>
</dbReference>
<feature type="domain" description="ABC transporter" evidence="9">
    <location>
        <begin position="265"/>
        <end position="509"/>
    </location>
</feature>
<sequence>MPLLLQTRGIVKKFPGTIALKGVDFDLGVGEVHVLVGQNGAGKSTFLKIINGILTPDDGEIYVNGAKVFIDSPMKAKKLGITLTHQEATLTPNLTIAEYMFLTAKISRKSFALLRNSELAELGKKYLEFVGLSVNPMTKIKDLRAAEKQLVQVARALAEGGKVICMDEPTSALTKSEVLHLFNVIRELKKKDVSVILVTHKIDEVFEIGDRVTVLRDGEKIGTFNVSEVTHEKLVELMIGKPLVEFYEVGMAAKKKVEIQATPLLEVRNLYTTPSLPIEVPLKGLSFTLYKGEILGVTGLLGAGKTELGKALIGMEKITRGEIYIEGKRVRIGNPVDARKYGIFYLPEDRNREGLVLLLSVRDNIVLPSITSICKLHLLRDLKLEQRIADWYIKRLRIVAPSPEVRVDNLSGGNKQKVVIAKTLETRPKILILDEPTFGIDISAKMEIRRIIAELASGGYGIILLSSDIDEVLALSDKVLVLKDGVQIGLYQREELDRDKLIKLLGAKV</sequence>
<dbReference type="InterPro" id="IPR027417">
    <property type="entry name" value="P-loop_NTPase"/>
</dbReference>